<gene>
    <name evidence="6" type="ORF">CRYO30217_03505</name>
</gene>
<dbReference type="InterPro" id="IPR036457">
    <property type="entry name" value="PPM-type-like_dom_sf"/>
</dbReference>
<dbReference type="CDD" id="cd00130">
    <property type="entry name" value="PAS"/>
    <property type="match status" value="1"/>
</dbReference>
<evidence type="ECO:0000256" key="1">
    <source>
        <dbReference type="ARBA" id="ARBA00022801"/>
    </source>
</evidence>
<dbReference type="RefSeq" id="WP_258543677.1">
    <property type="nucleotide sequence ID" value="NZ_OU015584.1"/>
</dbReference>
<proteinExistence type="predicted"/>
<dbReference type="PROSITE" id="PS50005">
    <property type="entry name" value="TPR"/>
    <property type="match status" value="2"/>
</dbReference>
<feature type="domain" description="PAC" evidence="5">
    <location>
        <begin position="466"/>
        <end position="520"/>
    </location>
</feature>
<evidence type="ECO:0000256" key="3">
    <source>
        <dbReference type="SAM" id="Coils"/>
    </source>
</evidence>
<feature type="repeat" description="TPR" evidence="2">
    <location>
        <begin position="124"/>
        <end position="157"/>
    </location>
</feature>
<dbReference type="InterPro" id="IPR035965">
    <property type="entry name" value="PAS-like_dom_sf"/>
</dbReference>
<keyword evidence="1" id="KW-0378">Hydrolase</keyword>
<name>A0A916NDU1_9FLAO</name>
<dbReference type="PANTHER" id="PTHR43156">
    <property type="entry name" value="STAGE II SPORULATION PROTEIN E-RELATED"/>
    <property type="match status" value="1"/>
</dbReference>
<dbReference type="SMART" id="SM00331">
    <property type="entry name" value="PP2C_SIG"/>
    <property type="match status" value="1"/>
</dbReference>
<evidence type="ECO:0000256" key="4">
    <source>
        <dbReference type="SAM" id="Phobius"/>
    </source>
</evidence>
<dbReference type="InterPro" id="IPR013656">
    <property type="entry name" value="PAS_4"/>
</dbReference>
<organism evidence="6 7">
    <name type="scientific">Parvicella tangerina</name>
    <dbReference type="NCBI Taxonomy" id="2829795"/>
    <lineage>
        <taxon>Bacteria</taxon>
        <taxon>Pseudomonadati</taxon>
        <taxon>Bacteroidota</taxon>
        <taxon>Flavobacteriia</taxon>
        <taxon>Flavobacteriales</taxon>
        <taxon>Parvicellaceae</taxon>
        <taxon>Parvicella</taxon>
    </lineage>
</organism>
<reference evidence="6" key="1">
    <citation type="submission" date="2021-04" db="EMBL/GenBank/DDBJ databases">
        <authorList>
            <person name="Rodrigo-Torres L."/>
            <person name="Arahal R. D."/>
            <person name="Lucena T."/>
        </authorList>
    </citation>
    <scope>NUCLEOTIDE SEQUENCE</scope>
    <source>
        <strain evidence="6">AS29M-1</strain>
    </source>
</reference>
<keyword evidence="4" id="KW-0812">Transmembrane</keyword>
<sequence>MTLTLRQFLVASMLLVPCSFWATNYLDSLRKVALGKIEVPKSNRVQAMLELSKFTWASNPDSSLSLTTQALDLAEDLGDPVIIGDVWFDLGMIGYINGSFKSGLSDFEESVKVYEKAGEVFKLANSYYQGGLCLKELGEYNQAVSWFEKAKNTLPDMQFYQLSFSVANELGECYFSNGDTLHAKENYNEAIKIAKYHEDTSAIIKAHISLGVFFNDVSQINEAVVEFNKAIKLVAPSNKMLLAQLYNHLGESYILKNDLNQANKSFSLALTLANESKSVVAKAKTHFNLSKLYEIQQKYALALIEYKLYTSLHDTIKNLKTKDISSLQAKFDNANKDQEMKLKDLEMARSEAESKQKLANEAFKQNVMIGGFVVVGLFGFLLLLAFRRQKIANKKLDQLGMVAKEIENTVIITDGEGNVEWINESYKRKYGLGLEEFKEKYGENIFDNPPTEEFKSKVELAKRDKKTVQFYLSNTDKDNRQRNIKSTLTPRLNENGDISNFILIDTEVTELVIAEQQITKQRDKLSGLYDQLSESIDYAKRIQEAVLPHHSKISRYVEEYYLQYLPKDGVSGDFYFIEETDAHIYLAGADCTGHGVPGALMSVICYNLLENAVHRYTETDEILAELNNQLIKKLRQSTDDSEHIKDGLDIALVRISKDNQNLSLQFSGAHSAIYLVTEGVLQEMKPTRIHLGQNQISAEAIKKSTLEINKETEVVFFSDGFPDQKGGTKGKKFYYPPFRELISTVNQLPQDEKLKHLNKVFSKWKIGKDQTDDVLVWGLKIKS</sequence>
<keyword evidence="2" id="KW-0802">TPR repeat</keyword>
<dbReference type="Proteomes" id="UP000683507">
    <property type="component" value="Chromosome"/>
</dbReference>
<dbReference type="PROSITE" id="PS50113">
    <property type="entry name" value="PAC"/>
    <property type="match status" value="1"/>
</dbReference>
<dbReference type="EMBL" id="OU015584">
    <property type="protein sequence ID" value="CAG5087527.1"/>
    <property type="molecule type" value="Genomic_DNA"/>
</dbReference>
<dbReference type="Pfam" id="PF13181">
    <property type="entry name" value="TPR_8"/>
    <property type="match status" value="3"/>
</dbReference>
<accession>A0A916NDU1</accession>
<dbReference type="InterPro" id="IPR000014">
    <property type="entry name" value="PAS"/>
</dbReference>
<dbReference type="GO" id="GO:0016791">
    <property type="term" value="F:phosphatase activity"/>
    <property type="evidence" value="ECO:0007669"/>
    <property type="project" value="TreeGrafter"/>
</dbReference>
<evidence type="ECO:0000313" key="7">
    <source>
        <dbReference type="Proteomes" id="UP000683507"/>
    </source>
</evidence>
<dbReference type="SMART" id="SM00028">
    <property type="entry name" value="TPR"/>
    <property type="match status" value="6"/>
</dbReference>
<dbReference type="Gene3D" id="1.25.40.10">
    <property type="entry name" value="Tetratricopeptide repeat domain"/>
    <property type="match status" value="2"/>
</dbReference>
<dbReference type="InterPro" id="IPR011990">
    <property type="entry name" value="TPR-like_helical_dom_sf"/>
</dbReference>
<evidence type="ECO:0000256" key="2">
    <source>
        <dbReference type="PROSITE-ProRule" id="PRU00339"/>
    </source>
</evidence>
<dbReference type="PANTHER" id="PTHR43156:SF9">
    <property type="entry name" value="HAMP DOMAIN-CONTAINING PROTEIN"/>
    <property type="match status" value="1"/>
</dbReference>
<dbReference type="SUPFAM" id="SSF55785">
    <property type="entry name" value="PYP-like sensor domain (PAS domain)"/>
    <property type="match status" value="1"/>
</dbReference>
<evidence type="ECO:0000259" key="5">
    <source>
        <dbReference type="PROSITE" id="PS50113"/>
    </source>
</evidence>
<keyword evidence="4" id="KW-1133">Transmembrane helix</keyword>
<feature type="coiled-coil region" evidence="3">
    <location>
        <begin position="335"/>
        <end position="362"/>
    </location>
</feature>
<protein>
    <recommendedName>
        <fullName evidence="5">PAC domain-containing protein</fullName>
    </recommendedName>
</protein>
<dbReference type="Pfam" id="PF07228">
    <property type="entry name" value="SpoIIE"/>
    <property type="match status" value="1"/>
</dbReference>
<keyword evidence="7" id="KW-1185">Reference proteome</keyword>
<dbReference type="InterPro" id="IPR001932">
    <property type="entry name" value="PPM-type_phosphatase-like_dom"/>
</dbReference>
<dbReference type="SUPFAM" id="SSF48452">
    <property type="entry name" value="TPR-like"/>
    <property type="match status" value="1"/>
</dbReference>
<dbReference type="Gene3D" id="3.60.40.10">
    <property type="entry name" value="PPM-type phosphatase domain"/>
    <property type="match status" value="1"/>
</dbReference>
<dbReference type="Pfam" id="PF08448">
    <property type="entry name" value="PAS_4"/>
    <property type="match status" value="1"/>
</dbReference>
<dbReference type="InterPro" id="IPR052016">
    <property type="entry name" value="Bact_Sigma-Reg"/>
</dbReference>
<feature type="transmembrane region" description="Helical" evidence="4">
    <location>
        <begin position="367"/>
        <end position="386"/>
    </location>
</feature>
<dbReference type="InterPro" id="IPR000700">
    <property type="entry name" value="PAS-assoc_C"/>
</dbReference>
<dbReference type="Gene3D" id="3.30.450.20">
    <property type="entry name" value="PAS domain"/>
    <property type="match status" value="1"/>
</dbReference>
<keyword evidence="3" id="KW-0175">Coiled coil</keyword>
<dbReference type="InterPro" id="IPR019734">
    <property type="entry name" value="TPR_rpt"/>
</dbReference>
<evidence type="ECO:0000313" key="6">
    <source>
        <dbReference type="EMBL" id="CAG5087527.1"/>
    </source>
</evidence>
<dbReference type="AlphaFoldDB" id="A0A916NDU1"/>
<dbReference type="KEGG" id="ptan:CRYO30217_03505"/>
<feature type="repeat" description="TPR" evidence="2">
    <location>
        <begin position="243"/>
        <end position="276"/>
    </location>
</feature>
<keyword evidence="4" id="KW-0472">Membrane</keyword>